<dbReference type="InterPro" id="IPR027073">
    <property type="entry name" value="5_3_exoribonuclease"/>
</dbReference>
<evidence type="ECO:0000256" key="2">
    <source>
        <dbReference type="ARBA" id="ARBA00022801"/>
    </source>
</evidence>
<feature type="domain" description="Xrn1 helical" evidence="5">
    <location>
        <begin position="263"/>
        <end position="364"/>
    </location>
</feature>
<evidence type="ECO:0000256" key="1">
    <source>
        <dbReference type="ARBA" id="ARBA00022722"/>
    </source>
</evidence>
<feature type="domain" description="Xrn1 N-terminal" evidence="4">
    <location>
        <begin position="1"/>
        <end position="203"/>
    </location>
</feature>
<evidence type="ECO:0008006" key="7">
    <source>
        <dbReference type="Google" id="ProtNLM"/>
    </source>
</evidence>
<keyword evidence="1" id="KW-0540">Nuclease</keyword>
<keyword evidence="2" id="KW-0378">Hydrolase</keyword>
<keyword evidence="3" id="KW-0269">Exonuclease</keyword>
<feature type="domain" description="Xrn1 helical" evidence="5">
    <location>
        <begin position="379"/>
        <end position="525"/>
    </location>
</feature>
<dbReference type="Gene3D" id="1.25.40.1050">
    <property type="match status" value="1"/>
</dbReference>
<accession>A0A6C0DGM6</accession>
<dbReference type="PANTHER" id="PTHR12341">
    <property type="entry name" value="5'-&gt;3' EXORIBONUCLEASE"/>
    <property type="match status" value="1"/>
</dbReference>
<reference evidence="6" key="1">
    <citation type="journal article" date="2020" name="Nature">
        <title>Giant virus diversity and host interactions through global metagenomics.</title>
        <authorList>
            <person name="Schulz F."/>
            <person name="Roux S."/>
            <person name="Paez-Espino D."/>
            <person name="Jungbluth S."/>
            <person name="Walsh D.A."/>
            <person name="Denef V.J."/>
            <person name="McMahon K.D."/>
            <person name="Konstantinidis K.T."/>
            <person name="Eloe-Fadrosh E.A."/>
            <person name="Kyrpides N.C."/>
            <person name="Woyke T."/>
        </authorList>
    </citation>
    <scope>NUCLEOTIDE SEQUENCE</scope>
    <source>
        <strain evidence="6">GVMAG-M-3300023174-182</strain>
    </source>
</reference>
<organism evidence="6">
    <name type="scientific">viral metagenome</name>
    <dbReference type="NCBI Taxonomy" id="1070528"/>
    <lineage>
        <taxon>unclassified sequences</taxon>
        <taxon>metagenomes</taxon>
        <taxon>organismal metagenomes</taxon>
    </lineage>
</organism>
<dbReference type="Pfam" id="PF17846">
    <property type="entry name" value="XRN_M"/>
    <property type="match status" value="2"/>
</dbReference>
<proteinExistence type="predicted"/>
<protein>
    <recommendedName>
        <fullName evidence="7">Xrn1 N-terminal domain-containing protein</fullName>
    </recommendedName>
</protein>
<name>A0A6C0DGM6_9ZZZZ</name>
<evidence type="ECO:0000259" key="5">
    <source>
        <dbReference type="Pfam" id="PF17846"/>
    </source>
</evidence>
<dbReference type="EMBL" id="MN739615">
    <property type="protein sequence ID" value="QHT16086.1"/>
    <property type="molecule type" value="Genomic_DNA"/>
</dbReference>
<dbReference type="InterPro" id="IPR004859">
    <property type="entry name" value="Xrn1_N"/>
</dbReference>
<evidence type="ECO:0000256" key="3">
    <source>
        <dbReference type="ARBA" id="ARBA00022839"/>
    </source>
</evidence>
<dbReference type="InterPro" id="IPR041412">
    <property type="entry name" value="Xrn1_helical"/>
</dbReference>
<dbReference type="Gene3D" id="3.40.50.12390">
    <property type="match status" value="1"/>
</dbReference>
<dbReference type="AlphaFoldDB" id="A0A6C0DGM6"/>
<dbReference type="GO" id="GO:0000956">
    <property type="term" value="P:nuclear-transcribed mRNA catabolic process"/>
    <property type="evidence" value="ECO:0007669"/>
    <property type="project" value="TreeGrafter"/>
</dbReference>
<sequence length="533" mass="63235">MGIPSYFSYIVRNHPDILIQLQNKNFMIDNFYLDCNSIIYDVIHNIDFAILKEDETDIIIKNVCSKIDEYIQIIKPVNNLMVAFDGVAPVAKLNQQRERRYKSLFQTKITRSIYKNVKSDPWNTSAITPGTTFMNKLNERIKNYYNDPKKYQLNNIIISTSSNYGEGEHKIFDFIRNFPSQHSSKTTVIYGLDADLIMLGINHLPICEKIYLFRETPQFIQSINSDLEPNKEYILDLPELAKTITLNMNNNEELSLEQKKNRVYDYIFLCFFLGNDFMPHFPSINIRTGGIDKMIGAYKSVIGNTNENLTDGKKIFWKNVGKLVKFLSSNEEQYIKDEMKLRDKKEKYKIADETSEDKYKKFENIPMYERSIEKHINPFNENWRERYYTSLFNISDYDENRIKQICINYLEGLEWTMKYYTTGCCDWRWSYNYDYPPLLCDLVKFIPSFETEFISNKIPNPVSELVQLCYVLPKESLQLLPANIYNQLMKTYSDWYQNDCDFIWAYCKYFWESHVVLPHIDIDELEIFVKSIL</sequence>
<dbReference type="GO" id="GO:0005634">
    <property type="term" value="C:nucleus"/>
    <property type="evidence" value="ECO:0007669"/>
    <property type="project" value="TreeGrafter"/>
</dbReference>
<dbReference type="GO" id="GO:0004534">
    <property type="term" value="F:5'-3' RNA exonuclease activity"/>
    <property type="evidence" value="ECO:0007669"/>
    <property type="project" value="TreeGrafter"/>
</dbReference>
<evidence type="ECO:0000313" key="6">
    <source>
        <dbReference type="EMBL" id="QHT16086.1"/>
    </source>
</evidence>
<dbReference type="GO" id="GO:0003723">
    <property type="term" value="F:RNA binding"/>
    <property type="evidence" value="ECO:0007669"/>
    <property type="project" value="TreeGrafter"/>
</dbReference>
<evidence type="ECO:0000259" key="4">
    <source>
        <dbReference type="Pfam" id="PF03159"/>
    </source>
</evidence>
<dbReference type="Pfam" id="PF03159">
    <property type="entry name" value="XRN_N"/>
    <property type="match status" value="1"/>
</dbReference>